<protein>
    <submittedName>
        <fullName evidence="2">Uncharacterized protein</fullName>
    </submittedName>
</protein>
<comment type="caution">
    <text evidence="2">The sequence shown here is derived from an EMBL/GenBank/DDBJ whole genome shotgun (WGS) entry which is preliminary data.</text>
</comment>
<proteinExistence type="predicted"/>
<keyword evidence="1" id="KW-0472">Membrane</keyword>
<evidence type="ECO:0000313" key="2">
    <source>
        <dbReference type="EMBL" id="KAJ3995604.1"/>
    </source>
</evidence>
<reference evidence="2" key="1">
    <citation type="submission" date="2022-08" db="EMBL/GenBank/DDBJ databases">
        <authorList>
            <consortium name="DOE Joint Genome Institute"/>
            <person name="Min B."/>
            <person name="Riley R."/>
            <person name="Sierra-Patev S."/>
            <person name="Naranjo-Ortiz M."/>
            <person name="Looney B."/>
            <person name="Konkel Z."/>
            <person name="Slot J.C."/>
            <person name="Sakamoto Y."/>
            <person name="Steenwyk J.L."/>
            <person name="Rokas A."/>
            <person name="Carro J."/>
            <person name="Camarero S."/>
            <person name="Ferreira P."/>
            <person name="Molpeceres G."/>
            <person name="Ruiz-Duenas F.J."/>
            <person name="Serrano A."/>
            <person name="Henrissat B."/>
            <person name="Drula E."/>
            <person name="Hughes K.W."/>
            <person name="Mata J.L."/>
            <person name="Ishikawa N.K."/>
            <person name="Vargas-Isla R."/>
            <person name="Ushijima S."/>
            <person name="Smith C.A."/>
            <person name="Ahrendt S."/>
            <person name="Andreopoulos W."/>
            <person name="He G."/>
            <person name="Labutti K."/>
            <person name="Lipzen A."/>
            <person name="Ng V."/>
            <person name="Sandor L."/>
            <person name="Barry K."/>
            <person name="Martinez A.T."/>
            <person name="Xiao Y."/>
            <person name="Gibbons J.G."/>
            <person name="Terashima K."/>
            <person name="Hibbett D.S."/>
            <person name="Grigoriev I.V."/>
        </authorList>
    </citation>
    <scope>NUCLEOTIDE SEQUENCE</scope>
    <source>
        <strain evidence="2">TFB10827</strain>
    </source>
</reference>
<keyword evidence="1" id="KW-1133">Transmembrane helix</keyword>
<keyword evidence="1" id="KW-0812">Transmembrane</keyword>
<keyword evidence="3" id="KW-1185">Reference proteome</keyword>
<name>A0ABQ8QAZ4_9AGAR</name>
<evidence type="ECO:0000313" key="3">
    <source>
        <dbReference type="Proteomes" id="UP001163828"/>
    </source>
</evidence>
<dbReference type="Proteomes" id="UP001163828">
    <property type="component" value="Unassembled WGS sequence"/>
</dbReference>
<accession>A0ABQ8QAZ4</accession>
<gene>
    <name evidence="2" type="ORF">F5050DRAFT_269813</name>
</gene>
<organism evidence="2 3">
    <name type="scientific">Lentinula boryana</name>
    <dbReference type="NCBI Taxonomy" id="40481"/>
    <lineage>
        <taxon>Eukaryota</taxon>
        <taxon>Fungi</taxon>
        <taxon>Dikarya</taxon>
        <taxon>Basidiomycota</taxon>
        <taxon>Agaricomycotina</taxon>
        <taxon>Agaricomycetes</taxon>
        <taxon>Agaricomycetidae</taxon>
        <taxon>Agaricales</taxon>
        <taxon>Marasmiineae</taxon>
        <taxon>Omphalotaceae</taxon>
        <taxon>Lentinula</taxon>
    </lineage>
</organism>
<evidence type="ECO:0000256" key="1">
    <source>
        <dbReference type="SAM" id="Phobius"/>
    </source>
</evidence>
<sequence length="100" mass="11229">MIALETSVVLFTSVRTIQALRAGGPWKRQRHRLVFFIFEQGILYFCIATALTVATVILDLPVSFSICVHGSKTKMVCGSYPPYRIRVKASNQVLRPTVML</sequence>
<dbReference type="EMBL" id="MU790646">
    <property type="protein sequence ID" value="KAJ3995604.1"/>
    <property type="molecule type" value="Genomic_DNA"/>
</dbReference>
<feature type="transmembrane region" description="Helical" evidence="1">
    <location>
        <begin position="33"/>
        <end position="58"/>
    </location>
</feature>